<dbReference type="Proteomes" id="UP000646911">
    <property type="component" value="Unassembled WGS sequence"/>
</dbReference>
<keyword evidence="1" id="KW-0472">Membrane</keyword>
<dbReference type="EMBL" id="JACOFX010000004">
    <property type="protein sequence ID" value="MBC3908100.1"/>
    <property type="molecule type" value="Genomic_DNA"/>
</dbReference>
<dbReference type="InterPro" id="IPR029059">
    <property type="entry name" value="AB_hydrolase_5"/>
</dbReference>
<dbReference type="SUPFAM" id="SSF53474">
    <property type="entry name" value="alpha/beta-Hydrolases"/>
    <property type="match status" value="1"/>
</dbReference>
<dbReference type="Gene3D" id="3.40.50.1820">
    <property type="entry name" value="alpha/beta hydrolase"/>
    <property type="match status" value="1"/>
</dbReference>
<evidence type="ECO:0000313" key="4">
    <source>
        <dbReference type="Proteomes" id="UP000646911"/>
    </source>
</evidence>
<keyword evidence="1" id="KW-1133">Transmembrane helix</keyword>
<proteinExistence type="predicted"/>
<dbReference type="Pfam" id="PF12695">
    <property type="entry name" value="Abhydrolase_5"/>
    <property type="match status" value="1"/>
</dbReference>
<evidence type="ECO:0000313" key="3">
    <source>
        <dbReference type="EMBL" id="MBC3908100.1"/>
    </source>
</evidence>
<comment type="caution">
    <text evidence="3">The sequence shown here is derived from an EMBL/GenBank/DDBJ whole genome shotgun (WGS) entry which is preliminary data.</text>
</comment>
<accession>A0ABR6Z8L2</accession>
<organism evidence="3 4">
    <name type="scientific">Undibacterium umbellatum</name>
    <dbReference type="NCBI Taxonomy" id="2762300"/>
    <lineage>
        <taxon>Bacteria</taxon>
        <taxon>Pseudomonadati</taxon>
        <taxon>Pseudomonadota</taxon>
        <taxon>Betaproteobacteria</taxon>
        <taxon>Burkholderiales</taxon>
        <taxon>Oxalobacteraceae</taxon>
        <taxon>Undibacterium</taxon>
    </lineage>
</organism>
<protein>
    <recommendedName>
        <fullName evidence="2">Alpha/beta hydrolase fold-5 domain-containing protein</fullName>
    </recommendedName>
</protein>
<keyword evidence="4" id="KW-1185">Reference proteome</keyword>
<dbReference type="InterPro" id="IPR029058">
    <property type="entry name" value="AB_hydrolase_fold"/>
</dbReference>
<feature type="domain" description="Alpha/beta hydrolase fold-5" evidence="2">
    <location>
        <begin position="96"/>
        <end position="266"/>
    </location>
</feature>
<keyword evidence="1" id="KW-0812">Transmembrane</keyword>
<feature type="transmembrane region" description="Helical" evidence="1">
    <location>
        <begin position="40"/>
        <end position="59"/>
    </location>
</feature>
<sequence>MSRKSVAGLVTLLSCLDGIPAMFAMSKPPLAVKTRIHSWIRYFFFSFATLSTLWMINNVRTRDVDDSMFQSSTSIALTDTPASLELRPLLAQPKRGLIFFCGSGIAADAYIPLLRPVAEAGFTVFIIKLPWRFAPLESHKEIVLSQAKDIISSHPGLPSWVIAGHSLGAALSARYVQTDTDHIAGMLLLGSTHPKSADLSGLRIPVTKVFATNDQVAPREKIIANKNLLPRQTRWVEIDGGNHSQFAHYRYQLLDGDATIPREQQQAQAREEILAMLKQVD</sequence>
<reference evidence="3 4" key="1">
    <citation type="submission" date="2020-08" db="EMBL/GenBank/DDBJ databases">
        <title>Novel species isolated from subtropical streams in China.</title>
        <authorList>
            <person name="Lu H."/>
        </authorList>
    </citation>
    <scope>NUCLEOTIDE SEQUENCE [LARGE SCALE GENOMIC DNA]</scope>
    <source>
        <strain evidence="3 4">NL8W</strain>
    </source>
</reference>
<dbReference type="RefSeq" id="WP_186953648.1">
    <property type="nucleotide sequence ID" value="NZ_JACOFX010000004.1"/>
</dbReference>
<evidence type="ECO:0000256" key="1">
    <source>
        <dbReference type="SAM" id="Phobius"/>
    </source>
</evidence>
<gene>
    <name evidence="3" type="ORF">H8L47_11085</name>
</gene>
<evidence type="ECO:0000259" key="2">
    <source>
        <dbReference type="Pfam" id="PF12695"/>
    </source>
</evidence>
<name>A0ABR6Z8L2_9BURK</name>
<dbReference type="PROSITE" id="PS51257">
    <property type="entry name" value="PROKAR_LIPOPROTEIN"/>
    <property type="match status" value="1"/>
</dbReference>